<feature type="transmembrane region" description="Helical" evidence="1">
    <location>
        <begin position="92"/>
        <end position="111"/>
    </location>
</feature>
<dbReference type="AlphaFoldDB" id="A0AA95NGY7"/>
<proteinExistence type="predicted"/>
<accession>A0AA95NGY7</accession>
<feature type="transmembrane region" description="Helical" evidence="1">
    <location>
        <begin position="7"/>
        <end position="30"/>
    </location>
</feature>
<feature type="transmembrane region" description="Helical" evidence="1">
    <location>
        <begin position="131"/>
        <end position="151"/>
    </location>
</feature>
<organism evidence="2 3">
    <name type="scientific">Paucibacter sediminis</name>
    <dbReference type="NCBI Taxonomy" id="3019553"/>
    <lineage>
        <taxon>Bacteria</taxon>
        <taxon>Pseudomonadati</taxon>
        <taxon>Pseudomonadota</taxon>
        <taxon>Betaproteobacteria</taxon>
        <taxon>Burkholderiales</taxon>
        <taxon>Sphaerotilaceae</taxon>
        <taxon>Roseateles</taxon>
    </lineage>
</organism>
<sequence length="157" mass="16169">MNAAHLYAVLLGGSIAGALDILFAISFAAYQGATPVRLLQTVASGLLGSAAFAGGLPVAALGLALHFAISLLWAGLFLALALRLPALTLHPLLAGVLFGAMIFLAMRLLVLPLSAFPYPVSFKPLATVLDLLSHMLLFGVPIAWAAQRALLVATAKA</sequence>
<keyword evidence="1" id="KW-1133">Transmembrane helix</keyword>
<dbReference type="KEGG" id="pais:PFX98_07060"/>
<reference evidence="2" key="1">
    <citation type="submission" date="2023-01" db="EMBL/GenBank/DDBJ databases">
        <title>Whole genome sequence of Paucibacter sp. S2-9 isolated from pond sediment.</title>
        <authorList>
            <person name="Jung J.Y."/>
        </authorList>
    </citation>
    <scope>NUCLEOTIDE SEQUENCE</scope>
    <source>
        <strain evidence="2">S2-9</strain>
    </source>
</reference>
<feature type="transmembrane region" description="Helical" evidence="1">
    <location>
        <begin position="50"/>
        <end position="80"/>
    </location>
</feature>
<evidence type="ECO:0000256" key="1">
    <source>
        <dbReference type="SAM" id="Phobius"/>
    </source>
</evidence>
<keyword evidence="1" id="KW-0812">Transmembrane</keyword>
<dbReference type="Proteomes" id="UP001177769">
    <property type="component" value="Chromosome"/>
</dbReference>
<evidence type="ECO:0000313" key="2">
    <source>
        <dbReference type="EMBL" id="WIT13363.1"/>
    </source>
</evidence>
<keyword evidence="1" id="KW-0472">Membrane</keyword>
<protein>
    <recommendedName>
        <fullName evidence="4">DUF1440 domain-containing protein</fullName>
    </recommendedName>
</protein>
<dbReference type="EMBL" id="CP116346">
    <property type="protein sequence ID" value="WIT13363.1"/>
    <property type="molecule type" value="Genomic_DNA"/>
</dbReference>
<keyword evidence="3" id="KW-1185">Reference proteome</keyword>
<gene>
    <name evidence="2" type="ORF">PFX98_07060</name>
</gene>
<evidence type="ECO:0008006" key="4">
    <source>
        <dbReference type="Google" id="ProtNLM"/>
    </source>
</evidence>
<evidence type="ECO:0000313" key="3">
    <source>
        <dbReference type="Proteomes" id="UP001177769"/>
    </source>
</evidence>
<name>A0AA95NGY7_9BURK</name>
<dbReference type="RefSeq" id="WP_285234475.1">
    <property type="nucleotide sequence ID" value="NZ_CP116346.1"/>
</dbReference>